<evidence type="ECO:0000256" key="2">
    <source>
        <dbReference type="ARBA" id="ARBA00006521"/>
    </source>
</evidence>
<dbReference type="PANTHER" id="PTHR33693">
    <property type="entry name" value="TYPE-5 URACIL-DNA GLYCOSYLASE"/>
    <property type="match status" value="1"/>
</dbReference>
<feature type="domain" description="Uracil-DNA glycosylase-like" evidence="12">
    <location>
        <begin position="33"/>
        <end position="178"/>
    </location>
</feature>
<dbReference type="InterPro" id="IPR005122">
    <property type="entry name" value="Uracil-DNA_glycosylase-like"/>
</dbReference>
<dbReference type="SMART" id="SM00986">
    <property type="entry name" value="UDG"/>
    <property type="match status" value="1"/>
</dbReference>
<keyword evidence="6" id="KW-0479">Metal-binding</keyword>
<keyword evidence="11" id="KW-0234">DNA repair</keyword>
<keyword evidence="10" id="KW-0411">Iron-sulfur</keyword>
<keyword evidence="9" id="KW-0408">Iron</keyword>
<dbReference type="CDD" id="cd10030">
    <property type="entry name" value="UDG-F4_TTUDGA_SPO1dp_like"/>
    <property type="match status" value="1"/>
</dbReference>
<keyword evidence="8" id="KW-0378">Hydrolase</keyword>
<evidence type="ECO:0000256" key="10">
    <source>
        <dbReference type="ARBA" id="ARBA00023014"/>
    </source>
</evidence>
<dbReference type="SUPFAM" id="SSF52141">
    <property type="entry name" value="Uracil-DNA glycosylase-like"/>
    <property type="match status" value="1"/>
</dbReference>
<gene>
    <name evidence="13" type="ORF">METZ01_LOCUS77412</name>
</gene>
<dbReference type="InterPro" id="IPR051536">
    <property type="entry name" value="UDG_Type-4/5"/>
</dbReference>
<dbReference type="EMBL" id="UINC01005951">
    <property type="protein sequence ID" value="SVA24558.1"/>
    <property type="molecule type" value="Genomic_DNA"/>
</dbReference>
<evidence type="ECO:0000259" key="12">
    <source>
        <dbReference type="SMART" id="SM00986"/>
    </source>
</evidence>
<evidence type="ECO:0000256" key="3">
    <source>
        <dbReference type="ARBA" id="ARBA00012030"/>
    </source>
</evidence>
<evidence type="ECO:0000256" key="8">
    <source>
        <dbReference type="ARBA" id="ARBA00022801"/>
    </source>
</evidence>
<evidence type="ECO:0000256" key="4">
    <source>
        <dbReference type="ARBA" id="ARBA00019403"/>
    </source>
</evidence>
<evidence type="ECO:0000256" key="5">
    <source>
        <dbReference type="ARBA" id="ARBA00022485"/>
    </source>
</evidence>
<dbReference type="InterPro" id="IPR036895">
    <property type="entry name" value="Uracil-DNA_glycosylase-like_sf"/>
</dbReference>
<dbReference type="Gene3D" id="3.40.470.10">
    <property type="entry name" value="Uracil-DNA glycosylase-like domain"/>
    <property type="match status" value="1"/>
</dbReference>
<dbReference type="AlphaFoldDB" id="A0A381UAF6"/>
<proteinExistence type="inferred from homology"/>
<evidence type="ECO:0000256" key="7">
    <source>
        <dbReference type="ARBA" id="ARBA00022763"/>
    </source>
</evidence>
<dbReference type="PANTHER" id="PTHR33693:SF1">
    <property type="entry name" value="TYPE-4 URACIL-DNA GLYCOSYLASE"/>
    <property type="match status" value="1"/>
</dbReference>
<organism evidence="13">
    <name type="scientific">marine metagenome</name>
    <dbReference type="NCBI Taxonomy" id="408172"/>
    <lineage>
        <taxon>unclassified sequences</taxon>
        <taxon>metagenomes</taxon>
        <taxon>ecological metagenomes</taxon>
    </lineage>
</organism>
<accession>A0A381UAF6</accession>
<reference evidence="13" key="1">
    <citation type="submission" date="2018-05" db="EMBL/GenBank/DDBJ databases">
        <authorList>
            <person name="Lanie J.A."/>
            <person name="Ng W.-L."/>
            <person name="Kazmierczak K.M."/>
            <person name="Andrzejewski T.M."/>
            <person name="Davidsen T.M."/>
            <person name="Wayne K.J."/>
            <person name="Tettelin H."/>
            <person name="Glass J.I."/>
            <person name="Rusch D."/>
            <person name="Podicherti R."/>
            <person name="Tsui H.-C.T."/>
            <person name="Winkler M.E."/>
        </authorList>
    </citation>
    <scope>NUCLEOTIDE SEQUENCE</scope>
</reference>
<dbReference type="GO" id="GO:0046872">
    <property type="term" value="F:metal ion binding"/>
    <property type="evidence" value="ECO:0007669"/>
    <property type="project" value="UniProtKB-KW"/>
</dbReference>
<sequence>MSNQEPITITALEHTVSQCKKCSLSKSRSRTVPGEGNYDAQVMLIGEAPGFNEDKTGRPFAGRAGNLLNELLDSVGIKRSQIYITNMLKCRPPSNRDPQQTEIDSCEPYLALQISLINPSVIITLGRFSFSKFFPNITLSKARGIVREWNGIKILPVYHPAAALYNPSLKPKLLQDFQKITSLINKNELSVPDQSQMPPATQLSLFDNHFE</sequence>
<evidence type="ECO:0000256" key="1">
    <source>
        <dbReference type="ARBA" id="ARBA00001400"/>
    </source>
</evidence>
<dbReference type="GO" id="GO:0006281">
    <property type="term" value="P:DNA repair"/>
    <property type="evidence" value="ECO:0007669"/>
    <property type="project" value="UniProtKB-KW"/>
</dbReference>
<keyword evidence="5" id="KW-0004">4Fe-4S</keyword>
<evidence type="ECO:0000256" key="11">
    <source>
        <dbReference type="ARBA" id="ARBA00023204"/>
    </source>
</evidence>
<keyword evidence="7" id="KW-0227">DNA damage</keyword>
<dbReference type="InterPro" id="IPR005273">
    <property type="entry name" value="Ura-DNA_glyco_family4"/>
</dbReference>
<comment type="similarity">
    <text evidence="2">Belongs to the uracil-DNA glycosylase (UDG) superfamily. Type 4 (UDGa) family.</text>
</comment>
<dbReference type="Pfam" id="PF03167">
    <property type="entry name" value="UDG"/>
    <property type="match status" value="1"/>
</dbReference>
<evidence type="ECO:0000256" key="6">
    <source>
        <dbReference type="ARBA" id="ARBA00022723"/>
    </source>
</evidence>
<comment type="catalytic activity">
    <reaction evidence="1">
        <text>Hydrolyzes single-stranded DNA or mismatched double-stranded DNA and polynucleotides, releasing free uracil.</text>
        <dbReference type="EC" id="3.2.2.27"/>
    </reaction>
</comment>
<dbReference type="EC" id="3.2.2.27" evidence="3"/>
<name>A0A381UAF6_9ZZZZ</name>
<dbReference type="GO" id="GO:0051539">
    <property type="term" value="F:4 iron, 4 sulfur cluster binding"/>
    <property type="evidence" value="ECO:0007669"/>
    <property type="project" value="UniProtKB-KW"/>
</dbReference>
<dbReference type="GO" id="GO:0004844">
    <property type="term" value="F:uracil DNA N-glycosylase activity"/>
    <property type="evidence" value="ECO:0007669"/>
    <property type="project" value="UniProtKB-EC"/>
</dbReference>
<dbReference type="SMART" id="SM00987">
    <property type="entry name" value="UreE_C"/>
    <property type="match status" value="1"/>
</dbReference>
<evidence type="ECO:0000256" key="9">
    <source>
        <dbReference type="ARBA" id="ARBA00023004"/>
    </source>
</evidence>
<dbReference type="NCBIfam" id="TIGR00758">
    <property type="entry name" value="UDG_fam4"/>
    <property type="match status" value="1"/>
</dbReference>
<protein>
    <recommendedName>
        <fullName evidence="4">Type-4 uracil-DNA glycosylase</fullName>
        <ecNumber evidence="3">3.2.2.27</ecNumber>
    </recommendedName>
</protein>
<evidence type="ECO:0000313" key="13">
    <source>
        <dbReference type="EMBL" id="SVA24558.1"/>
    </source>
</evidence>